<comment type="caution">
    <text evidence="2">The sequence shown here is derived from an EMBL/GenBank/DDBJ whole genome shotgun (WGS) entry which is preliminary data.</text>
</comment>
<dbReference type="GO" id="GO:0004252">
    <property type="term" value="F:serine-type endopeptidase activity"/>
    <property type="evidence" value="ECO:0007669"/>
    <property type="project" value="InterPro"/>
</dbReference>
<dbReference type="Proteomes" id="UP000262371">
    <property type="component" value="Unassembled WGS sequence"/>
</dbReference>
<keyword evidence="3" id="KW-1185">Reference proteome</keyword>
<dbReference type="Gene3D" id="2.10.109.10">
    <property type="entry name" value="Umud Fragment, subunit A"/>
    <property type="match status" value="1"/>
</dbReference>
<proteinExistence type="predicted"/>
<evidence type="ECO:0000313" key="3">
    <source>
        <dbReference type="Proteomes" id="UP000262371"/>
    </source>
</evidence>
<gene>
    <name evidence="2" type="ORF">DY926_00465</name>
</gene>
<feature type="domain" description="Peptidase S26" evidence="1">
    <location>
        <begin position="4"/>
        <end position="165"/>
    </location>
</feature>
<dbReference type="EMBL" id="QUWV01000003">
    <property type="protein sequence ID" value="RFD21460.1"/>
    <property type="molecule type" value="Genomic_DNA"/>
</dbReference>
<dbReference type="Pfam" id="PF10502">
    <property type="entry name" value="Peptidase_S26"/>
    <property type="match status" value="1"/>
</dbReference>
<reference evidence="2 3" key="1">
    <citation type="submission" date="2018-08" db="EMBL/GenBank/DDBJ databases">
        <title>Komagataeibacter sp. AV 382.</title>
        <authorList>
            <person name="Skraban J."/>
            <person name="Trcek J."/>
        </authorList>
    </citation>
    <scope>NUCLEOTIDE SEQUENCE [LARGE SCALE GENOMIC DNA]</scope>
    <source>
        <strain evidence="2 3">AV 382</strain>
    </source>
</reference>
<organism evidence="2 3">
    <name type="scientific">Komagataeibacter melaceti</name>
    <dbReference type="NCBI Taxonomy" id="2766577"/>
    <lineage>
        <taxon>Bacteria</taxon>
        <taxon>Pseudomonadati</taxon>
        <taxon>Pseudomonadota</taxon>
        <taxon>Alphaproteobacteria</taxon>
        <taxon>Acetobacterales</taxon>
        <taxon>Acetobacteraceae</taxon>
        <taxon>Komagataeibacter</taxon>
    </lineage>
</organism>
<accession>A0A371Z4P7</accession>
<evidence type="ECO:0000313" key="2">
    <source>
        <dbReference type="EMBL" id="RFD21460.1"/>
    </source>
</evidence>
<dbReference type="InterPro" id="IPR019533">
    <property type="entry name" value="Peptidase_S26"/>
</dbReference>
<dbReference type="OrthoDB" id="5360818at2"/>
<dbReference type="AlphaFoldDB" id="A0A371Z4P7"/>
<dbReference type="GO" id="GO:0006465">
    <property type="term" value="P:signal peptide processing"/>
    <property type="evidence" value="ECO:0007669"/>
    <property type="project" value="InterPro"/>
</dbReference>
<dbReference type="RefSeq" id="WP_116701579.1">
    <property type="nucleotide sequence ID" value="NZ_QUWV01000003.1"/>
</dbReference>
<protein>
    <submittedName>
        <fullName evidence="2">S26 family signal peptidase</fullName>
    </submittedName>
</protein>
<dbReference type="SUPFAM" id="SSF51306">
    <property type="entry name" value="LexA/Signal peptidase"/>
    <property type="match status" value="1"/>
</dbReference>
<sequence length="180" mass="19249">MTRFGAFFSTYFACLGIGLSSAFHPTPWLLWNATASTPVGLYRLHAASALHVGDLVAIHLPDGIADQLARGGYLPRGVPLLKPVAALPGQTVCRTENTISVDGVTRGTALVRDHLGRPLPVWRGCQTVWPGQVFVMNPDMPTSLDGRYFGLLPATSVLGRATPVWTRSASLLAQPFSRGA</sequence>
<dbReference type="InterPro" id="IPR036286">
    <property type="entry name" value="LexA/Signal_pep-like_sf"/>
</dbReference>
<name>A0A371Z4P7_9PROT</name>
<evidence type="ECO:0000259" key="1">
    <source>
        <dbReference type="Pfam" id="PF10502"/>
    </source>
</evidence>